<evidence type="ECO:0000313" key="1">
    <source>
        <dbReference type="EMBL" id="AGX87749.1"/>
    </source>
</evidence>
<reference evidence="1 2" key="1">
    <citation type="journal article" date="2013" name="Genome Biol.">
        <title>Genomic analysis reveals key aspects of prokaryotic symbiosis in the phototrophic consortium "Chlorochromatium aggregatum".</title>
        <authorList>
            <person name="Liu Z."/>
            <person name="Muller J."/>
            <person name="Li T."/>
            <person name="Alvey R.M."/>
            <person name="Vogl K."/>
            <person name="Frigaard N.U."/>
            <person name="Rockwell N.C."/>
            <person name="Boyd E.S."/>
            <person name="Tomsho L.P."/>
            <person name="Schuster S.C."/>
            <person name="Henke P."/>
            <person name="Rohde M."/>
            <person name="Overmann J."/>
            <person name="Bryant D.A."/>
        </authorList>
    </citation>
    <scope>NUCLEOTIDE SEQUENCE [LARGE SCALE GENOMIC DNA]</scope>
    <source>
        <strain evidence="1">CR</strain>
    </source>
</reference>
<protein>
    <recommendedName>
        <fullName evidence="3">Nucleic acid-binding protein</fullName>
    </recommendedName>
</protein>
<dbReference type="STRING" id="946483.Cenrod_1664"/>
<keyword evidence="2" id="KW-1185">Reference proteome</keyword>
<evidence type="ECO:0008006" key="3">
    <source>
        <dbReference type="Google" id="ProtNLM"/>
    </source>
</evidence>
<evidence type="ECO:0000313" key="2">
    <source>
        <dbReference type="Proteomes" id="UP000017184"/>
    </source>
</evidence>
<accession>U5NC35</accession>
<dbReference type="eggNOG" id="COG2405">
    <property type="taxonomic scope" value="Bacteria"/>
</dbReference>
<dbReference type="InterPro" id="IPR021799">
    <property type="entry name" value="PIN-like_prokaryotic"/>
</dbReference>
<dbReference type="PATRIC" id="fig|946483.4.peg.1682"/>
<dbReference type="OrthoDB" id="764457at2"/>
<gene>
    <name evidence="1" type="ORF">Cenrod_1664</name>
</gene>
<name>U5NC35_9BURK</name>
<dbReference type="Proteomes" id="UP000017184">
    <property type="component" value="Chromosome"/>
</dbReference>
<dbReference type="EMBL" id="CP004885">
    <property type="protein sequence ID" value="AGX87749.1"/>
    <property type="molecule type" value="Genomic_DNA"/>
</dbReference>
<dbReference type="HOGENOM" id="CLU_1831498_0_0_4"/>
<dbReference type="Pfam" id="PF11848">
    <property type="entry name" value="DUF3368"/>
    <property type="match status" value="1"/>
</dbReference>
<dbReference type="RefSeq" id="WP_022773769.1">
    <property type="nucleotide sequence ID" value="NC_022576.1"/>
</dbReference>
<organism evidence="1 2">
    <name type="scientific">Candidatus Symbiobacter mobilis CR</name>
    <dbReference type="NCBI Taxonomy" id="946483"/>
    <lineage>
        <taxon>Bacteria</taxon>
        <taxon>Pseudomonadati</taxon>
        <taxon>Pseudomonadota</taxon>
        <taxon>Betaproteobacteria</taxon>
        <taxon>Burkholderiales</taxon>
        <taxon>Comamonadaceae</taxon>
    </lineage>
</organism>
<dbReference type="KEGG" id="cbx:Cenrod_1664"/>
<proteinExistence type="predicted"/>
<dbReference type="AlphaFoldDB" id="U5NC35"/>
<sequence>MDKNRLVVIADAGPIIHLDELGCLDVLADWEKVYVPNAVWQEVVNHQPRAMDVFSSLFIRQNTVKTSPLVTALTPLYTLHSGEQEALHWCVAMGNSLLLTDDTAAPCYSTLQINRLMITGYVPWSIFNAHVWSKFNKQRH</sequence>